<feature type="repeat" description="TPR" evidence="3">
    <location>
        <begin position="746"/>
        <end position="779"/>
    </location>
</feature>
<dbReference type="SUPFAM" id="SSF48452">
    <property type="entry name" value="TPR-like"/>
    <property type="match status" value="4"/>
</dbReference>
<dbReference type="InterPro" id="IPR001867">
    <property type="entry name" value="OmpR/PhoB-type_DNA-bd"/>
</dbReference>
<evidence type="ECO:0000313" key="6">
    <source>
        <dbReference type="EMBL" id="GIH19780.1"/>
    </source>
</evidence>
<dbReference type="PROSITE" id="PS51755">
    <property type="entry name" value="OMPR_PHOB"/>
    <property type="match status" value="1"/>
</dbReference>
<dbReference type="SMART" id="SM00028">
    <property type="entry name" value="TPR"/>
    <property type="match status" value="8"/>
</dbReference>
<protein>
    <submittedName>
        <fullName evidence="6">SARP family transcriptional regulator</fullName>
    </submittedName>
</protein>
<keyword evidence="7" id="KW-1185">Reference proteome</keyword>
<accession>A0A8J3VV07</accession>
<keyword evidence="2 4" id="KW-0238">DNA-binding</keyword>
<dbReference type="GO" id="GO:0003677">
    <property type="term" value="F:DNA binding"/>
    <property type="evidence" value="ECO:0007669"/>
    <property type="project" value="UniProtKB-UniRule"/>
</dbReference>
<dbReference type="PRINTS" id="PR00364">
    <property type="entry name" value="DISEASERSIST"/>
</dbReference>
<proteinExistence type="inferred from homology"/>
<dbReference type="Pfam" id="PF03704">
    <property type="entry name" value="BTAD"/>
    <property type="match status" value="1"/>
</dbReference>
<evidence type="ECO:0000313" key="7">
    <source>
        <dbReference type="Proteomes" id="UP000642748"/>
    </source>
</evidence>
<dbReference type="CDD" id="cd15831">
    <property type="entry name" value="BTAD"/>
    <property type="match status" value="1"/>
</dbReference>
<dbReference type="SUPFAM" id="SSF52540">
    <property type="entry name" value="P-loop containing nucleoside triphosphate hydrolases"/>
    <property type="match status" value="1"/>
</dbReference>
<dbReference type="Pfam" id="PF13424">
    <property type="entry name" value="TPR_12"/>
    <property type="match status" value="3"/>
</dbReference>
<sequence>MSLGRFVVISAVPAHSLHSAIVRFLLLGRVEAVDTDERPLTLGRRRERCLLGLLLLNAGEPVTTERLVSLLWEEDPLPADPPAVIRTYVSRLRSSLDPADSGAQSVLIGRPGAYVAEVDPGSVDAHRFRESIKQARSEADGYRRSRLLTDALGLWRGNLMADVASDALRRRVGADLNELRAVATELLVDAEIEIGHSREMVGFLTGLVAENPLHEPFVDRLMMALQQLGRRAEAIEAYQSLREGLADALGIDPGPELQRRYLALLEGERPTEANGKAAATVTCEKPRGPAQLSPAVPYLIGRQLALHELNDVLTAQSPVVAVIAGTAGVGKTALAVYWAHTVASRFPGGQLYVDLGGFGTDQSVSAHTVLGGFLLALGTDPALIPMDLAGRSNTFRSMLAGRRVLVVLDNAQSAEQVRPLLPGAPGCLALVTSRDDLAGLVVRESAHRLILDRLAIPEAVDLLRRVLGAARVDTHERAAVELAELCVGLPLALKVAAERAARQPAVALTEFVADIADVARRLDAFDVPLDPTSAVRAVISWSYHKLTAATAGLFRILAVVPGPDIDAEGVAALAGLDRLATRPLLAELASAHLIEQVVYGRYHLHDLLRAYAAERLAVEDSETDRHAAVGRLLDWYLGTADAAARLLYPDTLRLPQEERRQEEHPQDPAVRFRERGEALTWLTNERANLIAATGHASRHGPQRLTWELYDALRGYLYQSQDLDDLLQAGRTALVAAEENSNAFAQTIGHLGIGAALRDYGDYDRAIQHYTDALEFAERAGWPDGCASANNNLGSAHLHAGQLRLAAEHFKRATDISRVTGKRSLLATHLGNLGLANYDMGNLRQSAECYEEALTIEREIGNQGGEARALHRLGNAEHRLGRLSEALHHLDTALTMYRKVGYRSGEAGVLDSLAGVHRDAGRYQEALEYVRSALAIQEESGGRFKTADGLITLASIQDRLGRSAVAYDNYQEALTVARQTEARHAEVTALIGLGTAVLRLGQIERARRLVESALAIAQLAGYRALEGDALSRLATSYETEDAGRALDCAQRALEIYQETGMGPDEARIRLRGL</sequence>
<dbReference type="AlphaFoldDB" id="A0A8J3VV07"/>
<dbReference type="Gene3D" id="3.40.50.300">
    <property type="entry name" value="P-loop containing nucleotide triphosphate hydrolases"/>
    <property type="match status" value="1"/>
</dbReference>
<dbReference type="GO" id="GO:0000160">
    <property type="term" value="P:phosphorelay signal transduction system"/>
    <property type="evidence" value="ECO:0007669"/>
    <property type="project" value="InterPro"/>
</dbReference>
<dbReference type="Pfam" id="PF00486">
    <property type="entry name" value="Trans_reg_C"/>
    <property type="match status" value="1"/>
</dbReference>
<evidence type="ECO:0000256" key="3">
    <source>
        <dbReference type="PROSITE-ProRule" id="PRU00339"/>
    </source>
</evidence>
<dbReference type="SUPFAM" id="SSF46894">
    <property type="entry name" value="C-terminal effector domain of the bipartite response regulators"/>
    <property type="match status" value="1"/>
</dbReference>
<dbReference type="InterPro" id="IPR005158">
    <property type="entry name" value="BTAD"/>
</dbReference>
<dbReference type="Gene3D" id="1.25.40.10">
    <property type="entry name" value="Tetratricopeptide repeat domain"/>
    <property type="match status" value="4"/>
</dbReference>
<feature type="domain" description="OmpR/PhoB-type" evidence="5">
    <location>
        <begin position="12"/>
        <end position="118"/>
    </location>
</feature>
<dbReference type="GO" id="GO:0006355">
    <property type="term" value="P:regulation of DNA-templated transcription"/>
    <property type="evidence" value="ECO:0007669"/>
    <property type="project" value="InterPro"/>
</dbReference>
<gene>
    <name evidence="6" type="ORF">Raf01_79520</name>
</gene>
<dbReference type="Proteomes" id="UP000642748">
    <property type="component" value="Unassembled WGS sequence"/>
</dbReference>
<dbReference type="InterPro" id="IPR036388">
    <property type="entry name" value="WH-like_DNA-bd_sf"/>
</dbReference>
<name>A0A8J3VV07_9ACTN</name>
<dbReference type="SMART" id="SM00862">
    <property type="entry name" value="Trans_reg_C"/>
    <property type="match status" value="1"/>
</dbReference>
<evidence type="ECO:0000259" key="5">
    <source>
        <dbReference type="PROSITE" id="PS51755"/>
    </source>
</evidence>
<comment type="caution">
    <text evidence="6">The sequence shown here is derived from an EMBL/GenBank/DDBJ whole genome shotgun (WGS) entry which is preliminary data.</text>
</comment>
<dbReference type="EMBL" id="BONZ01000085">
    <property type="protein sequence ID" value="GIH19780.1"/>
    <property type="molecule type" value="Genomic_DNA"/>
</dbReference>
<feature type="DNA-binding region" description="OmpR/PhoB-type" evidence="4">
    <location>
        <begin position="12"/>
        <end position="118"/>
    </location>
</feature>
<dbReference type="PANTHER" id="PTHR10098">
    <property type="entry name" value="RAPSYN-RELATED"/>
    <property type="match status" value="1"/>
</dbReference>
<feature type="repeat" description="TPR" evidence="3">
    <location>
        <begin position="906"/>
        <end position="939"/>
    </location>
</feature>
<dbReference type="SMART" id="SM01043">
    <property type="entry name" value="BTAD"/>
    <property type="match status" value="1"/>
</dbReference>
<comment type="similarity">
    <text evidence="1">Belongs to the AfsR/DnrI/RedD regulatory family.</text>
</comment>
<reference evidence="6" key="1">
    <citation type="submission" date="2021-01" db="EMBL/GenBank/DDBJ databases">
        <title>Whole genome shotgun sequence of Rugosimonospora africana NBRC 104875.</title>
        <authorList>
            <person name="Komaki H."/>
            <person name="Tamura T."/>
        </authorList>
    </citation>
    <scope>NUCLEOTIDE SEQUENCE</scope>
    <source>
        <strain evidence="6">NBRC 104875</strain>
    </source>
</reference>
<dbReference type="InterPro" id="IPR027417">
    <property type="entry name" value="P-loop_NTPase"/>
</dbReference>
<evidence type="ECO:0000256" key="1">
    <source>
        <dbReference type="ARBA" id="ARBA00005820"/>
    </source>
</evidence>
<dbReference type="Gene3D" id="1.10.10.10">
    <property type="entry name" value="Winged helix-like DNA-binding domain superfamily/Winged helix DNA-binding domain"/>
    <property type="match status" value="1"/>
</dbReference>
<dbReference type="GO" id="GO:0043531">
    <property type="term" value="F:ADP binding"/>
    <property type="evidence" value="ECO:0007669"/>
    <property type="project" value="InterPro"/>
</dbReference>
<dbReference type="InterPro" id="IPR016032">
    <property type="entry name" value="Sig_transdc_resp-reg_C-effctor"/>
</dbReference>
<dbReference type="InterPro" id="IPR011990">
    <property type="entry name" value="TPR-like_helical_dom_sf"/>
</dbReference>
<organism evidence="6 7">
    <name type="scientific">Rugosimonospora africana</name>
    <dbReference type="NCBI Taxonomy" id="556532"/>
    <lineage>
        <taxon>Bacteria</taxon>
        <taxon>Bacillati</taxon>
        <taxon>Actinomycetota</taxon>
        <taxon>Actinomycetes</taxon>
        <taxon>Micromonosporales</taxon>
        <taxon>Micromonosporaceae</taxon>
        <taxon>Rugosimonospora</taxon>
    </lineage>
</organism>
<evidence type="ECO:0000256" key="2">
    <source>
        <dbReference type="ARBA" id="ARBA00023125"/>
    </source>
</evidence>
<evidence type="ECO:0000256" key="4">
    <source>
        <dbReference type="PROSITE-ProRule" id="PRU01091"/>
    </source>
</evidence>
<dbReference type="PROSITE" id="PS50005">
    <property type="entry name" value="TPR"/>
    <property type="match status" value="2"/>
</dbReference>
<dbReference type="InterPro" id="IPR019734">
    <property type="entry name" value="TPR_rpt"/>
</dbReference>
<keyword evidence="3" id="KW-0802">TPR repeat</keyword>